<reference evidence="1 2" key="1">
    <citation type="journal article" date="2022" name="Hortic Res">
        <title>A haplotype resolved chromosomal level avocado genome allows analysis of novel avocado genes.</title>
        <authorList>
            <person name="Nath O."/>
            <person name="Fletcher S.J."/>
            <person name="Hayward A."/>
            <person name="Shaw L.M."/>
            <person name="Masouleh A.K."/>
            <person name="Furtado A."/>
            <person name="Henry R.J."/>
            <person name="Mitter N."/>
        </authorList>
    </citation>
    <scope>NUCLEOTIDE SEQUENCE [LARGE SCALE GENOMIC DNA]</scope>
    <source>
        <strain evidence="2">cv. Hass</strain>
    </source>
</reference>
<comment type="caution">
    <text evidence="1">The sequence shown here is derived from an EMBL/GenBank/DDBJ whole genome shotgun (WGS) entry which is preliminary data.</text>
</comment>
<keyword evidence="2" id="KW-1185">Reference proteome</keyword>
<protein>
    <submittedName>
        <fullName evidence="1">Uncharacterized protein</fullName>
    </submittedName>
</protein>
<organism evidence="1 2">
    <name type="scientific">Persea americana</name>
    <name type="common">Avocado</name>
    <dbReference type="NCBI Taxonomy" id="3435"/>
    <lineage>
        <taxon>Eukaryota</taxon>
        <taxon>Viridiplantae</taxon>
        <taxon>Streptophyta</taxon>
        <taxon>Embryophyta</taxon>
        <taxon>Tracheophyta</taxon>
        <taxon>Spermatophyta</taxon>
        <taxon>Magnoliopsida</taxon>
        <taxon>Magnoliidae</taxon>
        <taxon>Laurales</taxon>
        <taxon>Lauraceae</taxon>
        <taxon>Persea</taxon>
    </lineage>
</organism>
<accession>A0ACC2M2Y1</accession>
<dbReference type="EMBL" id="CM056813">
    <property type="protein sequence ID" value="KAJ8639976.1"/>
    <property type="molecule type" value="Genomic_DNA"/>
</dbReference>
<dbReference type="Proteomes" id="UP001234297">
    <property type="component" value="Chromosome 5"/>
</dbReference>
<name>A0ACC2M2Y1_PERAE</name>
<evidence type="ECO:0000313" key="2">
    <source>
        <dbReference type="Proteomes" id="UP001234297"/>
    </source>
</evidence>
<gene>
    <name evidence="1" type="ORF">MRB53_016670</name>
</gene>
<evidence type="ECO:0000313" key="1">
    <source>
        <dbReference type="EMBL" id="KAJ8639976.1"/>
    </source>
</evidence>
<sequence>MTLSENYHCYYCLSSVLPISENYHA</sequence>
<proteinExistence type="predicted"/>